<dbReference type="Proteomes" id="UP000007264">
    <property type="component" value="Unassembled WGS sequence"/>
</dbReference>
<feature type="region of interest" description="Disordered" evidence="8">
    <location>
        <begin position="15"/>
        <end position="46"/>
    </location>
</feature>
<keyword evidence="3 7" id="KW-0507">mRNA processing</keyword>
<dbReference type="GO" id="GO:0000398">
    <property type="term" value="P:mRNA splicing, via spliceosome"/>
    <property type="evidence" value="ECO:0007669"/>
    <property type="project" value="UniProtKB-UniRule"/>
</dbReference>
<organism evidence="9 10">
    <name type="scientific">Coccomyxa subellipsoidea (strain C-169)</name>
    <name type="common">Green microalga</name>
    <dbReference type="NCBI Taxonomy" id="574566"/>
    <lineage>
        <taxon>Eukaryota</taxon>
        <taxon>Viridiplantae</taxon>
        <taxon>Chlorophyta</taxon>
        <taxon>core chlorophytes</taxon>
        <taxon>Trebouxiophyceae</taxon>
        <taxon>Trebouxiophyceae incertae sedis</taxon>
        <taxon>Coccomyxaceae</taxon>
        <taxon>Coccomyxa</taxon>
        <taxon>Coccomyxa subellipsoidea</taxon>
    </lineage>
</organism>
<gene>
    <name evidence="9" type="ORF">COCSUDRAFT_18532</name>
</gene>
<evidence type="ECO:0000256" key="6">
    <source>
        <dbReference type="ARBA" id="ARBA00023242"/>
    </source>
</evidence>
<dbReference type="PANTHER" id="PTHR13264">
    <property type="entry name" value="GCIP-INTERACTING PROTEIN P29"/>
    <property type="match status" value="1"/>
</dbReference>
<sequence>MGPRQKKLWELQQKLRASRKANQDAMVAEKRRQASSGAEEAGEKRKWFEEKKARREADLKRMNLDEKKAFMLETADAAEAQYKKKQKKPAPQGVASFNAKTLYEAYERRTANVSMSVEEYEHMKATAPEFYRAADSMLYGVAPEVGEDKIDAMVAELDARKTKRAEYSRRRAFQPDKDVDFINDRNAHFNRKIARAFDAHTQEIKANLERGTALPEH</sequence>
<dbReference type="GO" id="GO:0000974">
    <property type="term" value="C:Prp19 complex"/>
    <property type="evidence" value="ECO:0007669"/>
    <property type="project" value="TreeGrafter"/>
</dbReference>
<dbReference type="STRING" id="574566.I0YPR9"/>
<keyword evidence="5 7" id="KW-0508">mRNA splicing</keyword>
<dbReference type="PANTHER" id="PTHR13264:SF5">
    <property type="entry name" value="PRE-MRNA-SPLICING FACTOR SYF2"/>
    <property type="match status" value="1"/>
</dbReference>
<keyword evidence="6 7" id="KW-0539">Nucleus</keyword>
<comment type="similarity">
    <text evidence="2 7">Belongs to the SYF2 family.</text>
</comment>
<evidence type="ECO:0000256" key="1">
    <source>
        <dbReference type="ARBA" id="ARBA00004123"/>
    </source>
</evidence>
<evidence type="ECO:0000256" key="7">
    <source>
        <dbReference type="RuleBase" id="RU367148"/>
    </source>
</evidence>
<keyword evidence="4 7" id="KW-0747">Spliceosome</keyword>
<evidence type="ECO:0000256" key="8">
    <source>
        <dbReference type="SAM" id="MobiDB-lite"/>
    </source>
</evidence>
<dbReference type="KEGG" id="csl:COCSUDRAFT_18532"/>
<evidence type="ECO:0000256" key="5">
    <source>
        <dbReference type="ARBA" id="ARBA00023187"/>
    </source>
</evidence>
<keyword evidence="10" id="KW-1185">Reference proteome</keyword>
<dbReference type="RefSeq" id="XP_005644932.1">
    <property type="nucleotide sequence ID" value="XM_005644875.1"/>
</dbReference>
<evidence type="ECO:0000256" key="4">
    <source>
        <dbReference type="ARBA" id="ARBA00022728"/>
    </source>
</evidence>
<comment type="function">
    <text evidence="7">Involved in pre-mRNA splicing.</text>
</comment>
<accession>I0YPR9</accession>
<comment type="subunit">
    <text evidence="7">May be part of a spliceosome complex.</text>
</comment>
<dbReference type="OrthoDB" id="199717at2759"/>
<dbReference type="Pfam" id="PF08231">
    <property type="entry name" value="SYF2"/>
    <property type="match status" value="1"/>
</dbReference>
<evidence type="ECO:0000256" key="3">
    <source>
        <dbReference type="ARBA" id="ARBA00022664"/>
    </source>
</evidence>
<name>I0YPR9_COCSC</name>
<dbReference type="AlphaFoldDB" id="I0YPR9"/>
<evidence type="ECO:0000256" key="2">
    <source>
        <dbReference type="ARBA" id="ARBA00010028"/>
    </source>
</evidence>
<dbReference type="GO" id="GO:0071014">
    <property type="term" value="C:post-mRNA release spliceosomal complex"/>
    <property type="evidence" value="ECO:0007669"/>
    <property type="project" value="TreeGrafter"/>
</dbReference>
<dbReference type="EMBL" id="AGSI01000015">
    <property type="protein sequence ID" value="EIE20388.1"/>
    <property type="molecule type" value="Genomic_DNA"/>
</dbReference>
<dbReference type="GO" id="GO:0071013">
    <property type="term" value="C:catalytic step 2 spliceosome"/>
    <property type="evidence" value="ECO:0007669"/>
    <property type="project" value="TreeGrafter"/>
</dbReference>
<comment type="subcellular location">
    <subcellularLocation>
        <location evidence="1 7">Nucleus</location>
    </subcellularLocation>
</comment>
<dbReference type="eggNOG" id="KOG2609">
    <property type="taxonomic scope" value="Eukaryota"/>
</dbReference>
<evidence type="ECO:0000313" key="9">
    <source>
        <dbReference type="EMBL" id="EIE20388.1"/>
    </source>
</evidence>
<comment type="caution">
    <text evidence="9">The sequence shown here is derived from an EMBL/GenBank/DDBJ whole genome shotgun (WGS) entry which is preliminary data.</text>
</comment>
<proteinExistence type="inferred from homology"/>
<protein>
    <recommendedName>
        <fullName evidence="7">Pre-mRNA-splicing factor SYF2</fullName>
    </recommendedName>
</protein>
<dbReference type="InterPro" id="IPR013260">
    <property type="entry name" value="mRNA_splic_SYF2"/>
</dbReference>
<evidence type="ECO:0000313" key="10">
    <source>
        <dbReference type="Proteomes" id="UP000007264"/>
    </source>
</evidence>
<dbReference type="GeneID" id="17038364"/>
<reference evidence="9 10" key="1">
    <citation type="journal article" date="2012" name="Genome Biol.">
        <title>The genome of the polar eukaryotic microalga coccomyxa subellipsoidea reveals traits of cold adaptation.</title>
        <authorList>
            <person name="Blanc G."/>
            <person name="Agarkova I."/>
            <person name="Grimwood J."/>
            <person name="Kuo A."/>
            <person name="Brueggeman A."/>
            <person name="Dunigan D."/>
            <person name="Gurnon J."/>
            <person name="Ladunga I."/>
            <person name="Lindquist E."/>
            <person name="Lucas S."/>
            <person name="Pangilinan J."/>
            <person name="Proschold T."/>
            <person name="Salamov A."/>
            <person name="Schmutz J."/>
            <person name="Weeks D."/>
            <person name="Yamada T."/>
            <person name="Claverie J.M."/>
            <person name="Grigoriev I."/>
            <person name="Van Etten J."/>
            <person name="Lomsadze A."/>
            <person name="Borodovsky M."/>
        </authorList>
    </citation>
    <scope>NUCLEOTIDE SEQUENCE [LARGE SCALE GENOMIC DNA]</scope>
    <source>
        <strain evidence="9 10">C-169</strain>
    </source>
</reference>